<dbReference type="RefSeq" id="WP_091712065.1">
    <property type="nucleotide sequence ID" value="NZ_FOSH01000004.1"/>
</dbReference>
<evidence type="ECO:0000256" key="1">
    <source>
        <dbReference type="SAM" id="Coils"/>
    </source>
</evidence>
<dbReference type="Gene3D" id="1.20.120.330">
    <property type="entry name" value="Nucleotidyltransferases domain 2"/>
    <property type="match status" value="1"/>
</dbReference>
<keyword evidence="2" id="KW-1133">Transmembrane helix</keyword>
<dbReference type="STRING" id="45496.SAMN04488079_104229"/>
<dbReference type="EMBL" id="FOSH01000004">
    <property type="protein sequence ID" value="SFK07222.1"/>
    <property type="molecule type" value="Genomic_DNA"/>
</dbReference>
<dbReference type="SUPFAM" id="SSF53300">
    <property type="entry name" value="vWA-like"/>
    <property type="match status" value="1"/>
</dbReference>
<evidence type="ECO:0000256" key="2">
    <source>
        <dbReference type="SAM" id="Phobius"/>
    </source>
</evidence>
<proteinExistence type="predicted"/>
<keyword evidence="1" id="KW-0175">Coiled coil</keyword>
<gene>
    <name evidence="4" type="ORF">SAMN04488079_104229</name>
</gene>
<keyword evidence="2" id="KW-0472">Membrane</keyword>
<dbReference type="AlphaFoldDB" id="A0A1I3WIF2"/>
<dbReference type="Gene3D" id="3.40.50.410">
    <property type="entry name" value="von Willebrand factor, type A domain"/>
    <property type="match status" value="1"/>
</dbReference>
<organism evidence="4 5">
    <name type="scientific">Methylophaga sulfidovorans</name>
    <dbReference type="NCBI Taxonomy" id="45496"/>
    <lineage>
        <taxon>Bacteria</taxon>
        <taxon>Pseudomonadati</taxon>
        <taxon>Pseudomonadota</taxon>
        <taxon>Gammaproteobacteria</taxon>
        <taxon>Thiotrichales</taxon>
        <taxon>Piscirickettsiaceae</taxon>
        <taxon>Methylophaga</taxon>
    </lineage>
</organism>
<dbReference type="OrthoDB" id="185358at2"/>
<feature type="coiled-coil region" evidence="1">
    <location>
        <begin position="44"/>
        <end position="113"/>
    </location>
</feature>
<dbReference type="InterPro" id="IPR036465">
    <property type="entry name" value="vWFA_dom_sf"/>
</dbReference>
<feature type="domain" description="VWFA" evidence="3">
    <location>
        <begin position="148"/>
        <end position="266"/>
    </location>
</feature>
<dbReference type="Pfam" id="PF13519">
    <property type="entry name" value="VWA_2"/>
    <property type="match status" value="1"/>
</dbReference>
<accession>A0A1I3WIF2</accession>
<feature type="transmembrane region" description="Helical" evidence="2">
    <location>
        <begin position="12"/>
        <end position="33"/>
    </location>
</feature>
<dbReference type="InterPro" id="IPR002035">
    <property type="entry name" value="VWF_A"/>
</dbReference>
<dbReference type="CDD" id="cd00198">
    <property type="entry name" value="vWFA"/>
    <property type="match status" value="1"/>
</dbReference>
<dbReference type="Proteomes" id="UP000198924">
    <property type="component" value="Unassembled WGS sequence"/>
</dbReference>
<protein>
    <submittedName>
        <fullName evidence="4">von Willebrand factor type A domain-containing protein</fullName>
    </submittedName>
</protein>
<name>A0A1I3WIF2_9GAMM</name>
<evidence type="ECO:0000259" key="3">
    <source>
        <dbReference type="Pfam" id="PF13519"/>
    </source>
</evidence>
<evidence type="ECO:0000313" key="4">
    <source>
        <dbReference type="EMBL" id="SFK07222.1"/>
    </source>
</evidence>
<reference evidence="5" key="1">
    <citation type="submission" date="2016-10" db="EMBL/GenBank/DDBJ databases">
        <authorList>
            <person name="Varghese N."/>
            <person name="Submissions S."/>
        </authorList>
    </citation>
    <scope>NUCLEOTIDE SEQUENCE [LARGE SCALE GENOMIC DNA]</scope>
    <source>
        <strain evidence="5">DSM 11578</strain>
    </source>
</reference>
<sequence>MARKNRQAEGLNLAFLDIMSCGLGAVILVFMLVKQNIESSPSETENLKKDISSLEQARDEAQKGLDQLSAQLKNENIDLSALSQNLQQQRAALDNKNSEIQTAESNLDQLKKSITEIKVPKKEDLVETQQVNEENYLLGLKMEGKKIAVLVDVSASMTNEKLLDIIKTKSSSDKAKISAAKWQRTKRVVAWLLARAPKNSQIAVIAYSEKAKQLGGTGWMSATNASVSSIMSSLNQVVPSGATNLQEGLITVNRLSPTDIYVITDGLPTKGDSNYKSLNPFSGCSSLTSNAKTISGECRKRLFRQTINESGLTQAKKNVILLPLEGDPEAAYEYWAWASSSDGLLISPASNWP</sequence>
<keyword evidence="5" id="KW-1185">Reference proteome</keyword>
<evidence type="ECO:0000313" key="5">
    <source>
        <dbReference type="Proteomes" id="UP000198924"/>
    </source>
</evidence>
<keyword evidence="2" id="KW-0812">Transmembrane</keyword>